<dbReference type="AlphaFoldDB" id="A0A3L8DX77"/>
<dbReference type="Proteomes" id="UP000279307">
    <property type="component" value="Chromosome 3"/>
</dbReference>
<evidence type="ECO:0000313" key="1">
    <source>
        <dbReference type="EMBL" id="RLU25051.1"/>
    </source>
</evidence>
<accession>A0A3L8DX77</accession>
<reference evidence="1" key="1">
    <citation type="journal article" date="2018" name="Genome Res.">
        <title>The genomic architecture and molecular evolution of ant odorant receptors.</title>
        <authorList>
            <person name="McKenzie S.K."/>
            <person name="Kronauer D.J.C."/>
        </authorList>
    </citation>
    <scope>NUCLEOTIDE SEQUENCE [LARGE SCALE GENOMIC DNA]</scope>
    <source>
        <strain evidence="1">Clonal line C1</strain>
    </source>
</reference>
<dbReference type="EMBL" id="QOIP01000003">
    <property type="protein sequence ID" value="RLU25051.1"/>
    <property type="molecule type" value="Genomic_DNA"/>
</dbReference>
<protein>
    <submittedName>
        <fullName evidence="1">Uncharacterized protein</fullName>
    </submittedName>
</protein>
<dbReference type="PROSITE" id="PS51257">
    <property type="entry name" value="PROKAR_LIPOPROTEIN"/>
    <property type="match status" value="1"/>
</dbReference>
<sequence>MAVRSLASPWLAAACVLLGISPFWQFLAEVGLRWTLGPSPPGLGTSAASHAFGFPDQTPGARPGRLEPLGCVCEHGLRGCLQCRNVGEVGGVRGGTVESITVVEVYVSPGLESRQYDGFLDRLGVIVQHPAACHCLRTSARSRAWGSAAGRLGRVLADGQPGLGCIC</sequence>
<gene>
    <name evidence="1" type="ORF">DMN91_003143</name>
</gene>
<comment type="caution">
    <text evidence="1">The sequence shown here is derived from an EMBL/GenBank/DDBJ whole genome shotgun (WGS) entry which is preliminary data.</text>
</comment>
<name>A0A3L8DX77_OOCBI</name>
<organism evidence="1">
    <name type="scientific">Ooceraea biroi</name>
    <name type="common">Clonal raider ant</name>
    <name type="synonym">Cerapachys biroi</name>
    <dbReference type="NCBI Taxonomy" id="2015173"/>
    <lineage>
        <taxon>Eukaryota</taxon>
        <taxon>Metazoa</taxon>
        <taxon>Ecdysozoa</taxon>
        <taxon>Arthropoda</taxon>
        <taxon>Hexapoda</taxon>
        <taxon>Insecta</taxon>
        <taxon>Pterygota</taxon>
        <taxon>Neoptera</taxon>
        <taxon>Endopterygota</taxon>
        <taxon>Hymenoptera</taxon>
        <taxon>Apocrita</taxon>
        <taxon>Aculeata</taxon>
        <taxon>Formicoidea</taxon>
        <taxon>Formicidae</taxon>
        <taxon>Dorylinae</taxon>
        <taxon>Ooceraea</taxon>
    </lineage>
</organism>
<reference evidence="1" key="2">
    <citation type="submission" date="2018-07" db="EMBL/GenBank/DDBJ databases">
        <authorList>
            <person name="Mckenzie S.K."/>
            <person name="Kronauer D.J.C."/>
        </authorList>
    </citation>
    <scope>NUCLEOTIDE SEQUENCE</scope>
    <source>
        <strain evidence="1">Clonal line C1</strain>
    </source>
</reference>
<proteinExistence type="predicted"/>